<proteinExistence type="predicted"/>
<dbReference type="HOGENOM" id="CLU_3074481_0_0_1"/>
<reference evidence="2 3" key="1">
    <citation type="submission" date="2014-04" db="EMBL/GenBank/DDBJ databases">
        <authorList>
            <consortium name="DOE Joint Genome Institute"/>
            <person name="Kuo A."/>
            <person name="Kohler A."/>
            <person name="Nagy L.G."/>
            <person name="Floudas D."/>
            <person name="Copeland A."/>
            <person name="Barry K.W."/>
            <person name="Cichocki N."/>
            <person name="Veneault-Fourrey C."/>
            <person name="LaButti K."/>
            <person name="Lindquist E.A."/>
            <person name="Lipzen A."/>
            <person name="Lundell T."/>
            <person name="Morin E."/>
            <person name="Murat C."/>
            <person name="Sun H."/>
            <person name="Tunlid A."/>
            <person name="Henrissat B."/>
            <person name="Grigoriev I.V."/>
            <person name="Hibbett D.S."/>
            <person name="Martin F."/>
            <person name="Nordberg H.P."/>
            <person name="Cantor M.N."/>
            <person name="Hua S.X."/>
        </authorList>
    </citation>
    <scope>NUCLEOTIDE SEQUENCE [LARGE SCALE GENOMIC DNA]</scope>
    <source>
        <strain evidence="2 3">Foug A</strain>
    </source>
</reference>
<evidence type="ECO:0000313" key="2">
    <source>
        <dbReference type="EMBL" id="KIM56864.1"/>
    </source>
</evidence>
<organism evidence="2 3">
    <name type="scientific">Scleroderma citrinum Foug A</name>
    <dbReference type="NCBI Taxonomy" id="1036808"/>
    <lineage>
        <taxon>Eukaryota</taxon>
        <taxon>Fungi</taxon>
        <taxon>Dikarya</taxon>
        <taxon>Basidiomycota</taxon>
        <taxon>Agaricomycotina</taxon>
        <taxon>Agaricomycetes</taxon>
        <taxon>Agaricomycetidae</taxon>
        <taxon>Boletales</taxon>
        <taxon>Sclerodermatineae</taxon>
        <taxon>Sclerodermataceae</taxon>
        <taxon>Scleroderma</taxon>
    </lineage>
</organism>
<gene>
    <name evidence="2" type="ORF">SCLCIDRAFT_1219884</name>
</gene>
<name>A0A0C3DKL8_9AGAM</name>
<reference evidence="3" key="2">
    <citation type="submission" date="2015-01" db="EMBL/GenBank/DDBJ databases">
        <title>Evolutionary Origins and Diversification of the Mycorrhizal Mutualists.</title>
        <authorList>
            <consortium name="DOE Joint Genome Institute"/>
            <consortium name="Mycorrhizal Genomics Consortium"/>
            <person name="Kohler A."/>
            <person name="Kuo A."/>
            <person name="Nagy L.G."/>
            <person name="Floudas D."/>
            <person name="Copeland A."/>
            <person name="Barry K.W."/>
            <person name="Cichocki N."/>
            <person name="Veneault-Fourrey C."/>
            <person name="LaButti K."/>
            <person name="Lindquist E.A."/>
            <person name="Lipzen A."/>
            <person name="Lundell T."/>
            <person name="Morin E."/>
            <person name="Murat C."/>
            <person name="Riley R."/>
            <person name="Ohm R."/>
            <person name="Sun H."/>
            <person name="Tunlid A."/>
            <person name="Henrissat B."/>
            <person name="Grigoriev I.V."/>
            <person name="Hibbett D.S."/>
            <person name="Martin F."/>
        </authorList>
    </citation>
    <scope>NUCLEOTIDE SEQUENCE [LARGE SCALE GENOMIC DNA]</scope>
    <source>
        <strain evidence="3">Foug A</strain>
    </source>
</reference>
<dbReference type="InParanoid" id="A0A0C3DKL8"/>
<feature type="non-terminal residue" evidence="2">
    <location>
        <position position="1"/>
    </location>
</feature>
<feature type="region of interest" description="Disordered" evidence="1">
    <location>
        <begin position="31"/>
        <end position="53"/>
    </location>
</feature>
<dbReference type="Proteomes" id="UP000053989">
    <property type="component" value="Unassembled WGS sequence"/>
</dbReference>
<evidence type="ECO:0000256" key="1">
    <source>
        <dbReference type="SAM" id="MobiDB-lite"/>
    </source>
</evidence>
<dbReference type="EMBL" id="KN822108">
    <property type="protein sequence ID" value="KIM56864.1"/>
    <property type="molecule type" value="Genomic_DNA"/>
</dbReference>
<evidence type="ECO:0000313" key="3">
    <source>
        <dbReference type="Proteomes" id="UP000053989"/>
    </source>
</evidence>
<keyword evidence="3" id="KW-1185">Reference proteome</keyword>
<dbReference type="AlphaFoldDB" id="A0A0C3DKL8"/>
<protein>
    <submittedName>
        <fullName evidence="2">Uncharacterized protein</fullName>
    </submittedName>
</protein>
<sequence>VISRDVHSVFWTQDGSLRIISASLSLAVATAGDKSKEEHGSVNRPPCPLTGHT</sequence>
<accession>A0A0C3DKL8</accession>